<accession>A0AA44J915</accession>
<comment type="caution">
    <text evidence="1">The sequence shown here is derived from an EMBL/GenBank/DDBJ whole genome shotgun (WGS) entry which is preliminary data.</text>
</comment>
<sequence length="56" mass="6014">MLADLTGKAARYGNRSVLNRSLHIACLRLISAAILLFQYPNELLVGECLALPVSSG</sequence>
<evidence type="ECO:0000313" key="1">
    <source>
        <dbReference type="EMBL" id="NTC29199.1"/>
    </source>
</evidence>
<organism evidence="1 2">
    <name type="scientific">Agrobacterium tumefaciens</name>
    <dbReference type="NCBI Taxonomy" id="358"/>
    <lineage>
        <taxon>Bacteria</taxon>
        <taxon>Pseudomonadati</taxon>
        <taxon>Pseudomonadota</taxon>
        <taxon>Alphaproteobacteria</taxon>
        <taxon>Hyphomicrobiales</taxon>
        <taxon>Rhizobiaceae</taxon>
        <taxon>Rhizobium/Agrobacterium group</taxon>
        <taxon>Agrobacterium</taxon>
        <taxon>Agrobacterium tumefaciens complex</taxon>
    </lineage>
</organism>
<name>A0AA44J915_AGRTU</name>
<gene>
    <name evidence="1" type="ORF">G6M46_13615</name>
</gene>
<protein>
    <submittedName>
        <fullName evidence="1">Uncharacterized protein</fullName>
    </submittedName>
</protein>
<dbReference type="AlphaFoldDB" id="A0AA44J915"/>
<reference evidence="1" key="1">
    <citation type="journal article" date="2020" name="Science">
        <title>Unexpected conservation and global transmission of agrobacterial virulence plasmids.</title>
        <authorList>
            <person name="Weisberg A.J."/>
            <person name="Davis E.W. 2nd"/>
            <person name="Tabima J."/>
            <person name="Belcher M.S."/>
            <person name="Miller M."/>
            <person name="Kuo C.H."/>
            <person name="Loper J.E."/>
            <person name="Grunwald N.J."/>
            <person name="Putnam M.L."/>
            <person name="Chang J.H."/>
        </authorList>
    </citation>
    <scope>NUCLEOTIDE SEQUENCE</scope>
    <source>
        <strain evidence="1">17-1853-1a</strain>
    </source>
</reference>
<dbReference type="EMBL" id="JAAMAY010000021">
    <property type="protein sequence ID" value="NTC29199.1"/>
    <property type="molecule type" value="Genomic_DNA"/>
</dbReference>
<dbReference type="RefSeq" id="WP_173739209.1">
    <property type="nucleotide sequence ID" value="NZ_CP123840.1"/>
</dbReference>
<proteinExistence type="predicted"/>
<dbReference type="Proteomes" id="UP000702952">
    <property type="component" value="Unassembled WGS sequence"/>
</dbReference>
<evidence type="ECO:0000313" key="2">
    <source>
        <dbReference type="Proteomes" id="UP000702952"/>
    </source>
</evidence>